<sequence>MPGGVEKACHRCISKIASNACFIVLLFTFLALPLSMAFTGELAAELRGAPGMKFLEDCPIQPLIPLYLLVGGIIGALKVSLLLYDSTRMRRLLSKAVVIDDDDDDEYPWRQNAHKYYLHLLLSLFLFLWFLLGNYWVFSVYLPEFIPPFQQPQEYCDKTLYLFAVGVLVLSHTVLVLLVLGSSCVYVWSRWRSVAEED</sequence>
<evidence type="ECO:0000256" key="1">
    <source>
        <dbReference type="SAM" id="Phobius"/>
    </source>
</evidence>
<name>A0A5N4D9R6_CAMDR</name>
<proteinExistence type="predicted"/>
<dbReference type="PANTHER" id="PTHR33444">
    <property type="entry name" value="SI:DKEY-19B23.12-RELATED"/>
    <property type="match status" value="1"/>
</dbReference>
<comment type="caution">
    <text evidence="2">The sequence shown here is derived from an EMBL/GenBank/DDBJ whole genome shotgun (WGS) entry which is preliminary data.</text>
</comment>
<feature type="transmembrane region" description="Helical" evidence="1">
    <location>
        <begin position="20"/>
        <end position="44"/>
    </location>
</feature>
<keyword evidence="1 2" id="KW-0812">Transmembrane</keyword>
<dbReference type="EMBL" id="JWIN03000014">
    <property type="protein sequence ID" value="KAB1267924.1"/>
    <property type="molecule type" value="Genomic_DNA"/>
</dbReference>
<dbReference type="Proteomes" id="UP000299084">
    <property type="component" value="Unassembled WGS sequence"/>
</dbReference>
<feature type="transmembrane region" description="Helical" evidence="1">
    <location>
        <begin position="64"/>
        <end position="84"/>
    </location>
</feature>
<dbReference type="AlphaFoldDB" id="A0A5N4D9R6"/>
<evidence type="ECO:0000313" key="3">
    <source>
        <dbReference type="Proteomes" id="UP000299084"/>
    </source>
</evidence>
<dbReference type="InterPro" id="IPR040350">
    <property type="entry name" value="TMEM272"/>
</dbReference>
<feature type="transmembrane region" description="Helical" evidence="1">
    <location>
        <begin position="116"/>
        <end position="141"/>
    </location>
</feature>
<accession>A0A5N4D9R6</accession>
<feature type="transmembrane region" description="Helical" evidence="1">
    <location>
        <begin position="161"/>
        <end position="188"/>
    </location>
</feature>
<keyword evidence="1" id="KW-0472">Membrane</keyword>
<gene>
    <name evidence="2" type="ORF">Cadr_000012616</name>
</gene>
<keyword evidence="3" id="KW-1185">Reference proteome</keyword>
<reference evidence="2 3" key="1">
    <citation type="journal article" date="2019" name="Mol. Ecol. Resour.">
        <title>Improving Illumina assemblies with Hi-C and long reads: an example with the North African dromedary.</title>
        <authorList>
            <person name="Elbers J.P."/>
            <person name="Rogers M.F."/>
            <person name="Perelman P.L."/>
            <person name="Proskuryakova A.A."/>
            <person name="Serdyukova N.A."/>
            <person name="Johnson W.E."/>
            <person name="Horin P."/>
            <person name="Corander J."/>
            <person name="Murphy D."/>
            <person name="Burger P.A."/>
        </authorList>
    </citation>
    <scope>NUCLEOTIDE SEQUENCE [LARGE SCALE GENOMIC DNA]</scope>
    <source>
        <strain evidence="2">Drom800</strain>
        <tissue evidence="2">Blood</tissue>
    </source>
</reference>
<dbReference type="STRING" id="9838.ENSCDRP00005031699"/>
<protein>
    <submittedName>
        <fullName evidence="2">Transmembrane protein 272</fullName>
    </submittedName>
</protein>
<dbReference type="PANTHER" id="PTHR33444:SF7">
    <property type="entry name" value="TRANSMEMBRANE PROTEIN 272"/>
    <property type="match status" value="1"/>
</dbReference>
<organism evidence="2 3">
    <name type="scientific">Camelus dromedarius</name>
    <name type="common">Dromedary</name>
    <name type="synonym">Arabian camel</name>
    <dbReference type="NCBI Taxonomy" id="9838"/>
    <lineage>
        <taxon>Eukaryota</taxon>
        <taxon>Metazoa</taxon>
        <taxon>Chordata</taxon>
        <taxon>Craniata</taxon>
        <taxon>Vertebrata</taxon>
        <taxon>Euteleostomi</taxon>
        <taxon>Mammalia</taxon>
        <taxon>Eutheria</taxon>
        <taxon>Laurasiatheria</taxon>
        <taxon>Artiodactyla</taxon>
        <taxon>Tylopoda</taxon>
        <taxon>Camelidae</taxon>
        <taxon>Camelus</taxon>
    </lineage>
</organism>
<evidence type="ECO:0000313" key="2">
    <source>
        <dbReference type="EMBL" id="KAB1267924.1"/>
    </source>
</evidence>
<keyword evidence="1" id="KW-1133">Transmembrane helix</keyword>